<dbReference type="InterPro" id="IPR029044">
    <property type="entry name" value="Nucleotide-diphossugar_trans"/>
</dbReference>
<keyword evidence="2" id="KW-0808">Transferase</keyword>
<dbReference type="Gene3D" id="3.90.550.10">
    <property type="entry name" value="Spore Coat Polysaccharide Biosynthesis Protein SpsA, Chain A"/>
    <property type="match status" value="1"/>
</dbReference>
<keyword evidence="3" id="KW-1185">Reference proteome</keyword>
<name>A0A1I5E921_9PROT</name>
<dbReference type="GO" id="GO:0016779">
    <property type="term" value="F:nucleotidyltransferase activity"/>
    <property type="evidence" value="ECO:0007669"/>
    <property type="project" value="UniProtKB-KW"/>
</dbReference>
<dbReference type="PANTHER" id="PTHR22572">
    <property type="entry name" value="SUGAR-1-PHOSPHATE GUANYL TRANSFERASE"/>
    <property type="match status" value="1"/>
</dbReference>
<dbReference type="CDD" id="cd06422">
    <property type="entry name" value="NTP_transferase_like_1"/>
    <property type="match status" value="1"/>
</dbReference>
<keyword evidence="2" id="KW-0548">Nucleotidyltransferase</keyword>
<proteinExistence type="predicted"/>
<evidence type="ECO:0000313" key="2">
    <source>
        <dbReference type="EMBL" id="SFO08049.1"/>
    </source>
</evidence>
<dbReference type="InterPro" id="IPR054790">
    <property type="entry name" value="MurU"/>
</dbReference>
<reference evidence="3" key="1">
    <citation type="submission" date="2016-10" db="EMBL/GenBank/DDBJ databases">
        <authorList>
            <person name="Varghese N."/>
        </authorList>
    </citation>
    <scope>NUCLEOTIDE SEQUENCE [LARGE SCALE GENOMIC DNA]</scope>
    <source>
        <strain evidence="3">Nsp8</strain>
    </source>
</reference>
<dbReference type="SUPFAM" id="SSF53448">
    <property type="entry name" value="Nucleotide-diphospho-sugar transferases"/>
    <property type="match status" value="1"/>
</dbReference>
<evidence type="ECO:0000259" key="1">
    <source>
        <dbReference type="Pfam" id="PF00483"/>
    </source>
</evidence>
<gene>
    <name evidence="2" type="ORF">SAMN05216386_2557</name>
</gene>
<dbReference type="Pfam" id="PF00483">
    <property type="entry name" value="NTP_transferase"/>
    <property type="match status" value="1"/>
</dbReference>
<dbReference type="EMBL" id="FOVJ01000007">
    <property type="protein sequence ID" value="SFO08049.1"/>
    <property type="molecule type" value="Genomic_DNA"/>
</dbReference>
<dbReference type="AlphaFoldDB" id="A0A1I5E921"/>
<feature type="domain" description="Nucleotidyl transferase" evidence="1">
    <location>
        <begin position="12"/>
        <end position="148"/>
    </location>
</feature>
<dbReference type="InterPro" id="IPR005835">
    <property type="entry name" value="NTP_transferase_dom"/>
</dbReference>
<accession>A0A1I5E921</accession>
<dbReference type="Proteomes" id="UP000183107">
    <property type="component" value="Unassembled WGS sequence"/>
</dbReference>
<organism evidence="2 3">
    <name type="scientific">Nitrosospira briensis</name>
    <dbReference type="NCBI Taxonomy" id="35799"/>
    <lineage>
        <taxon>Bacteria</taxon>
        <taxon>Pseudomonadati</taxon>
        <taxon>Pseudomonadota</taxon>
        <taxon>Betaproteobacteria</taxon>
        <taxon>Nitrosomonadales</taxon>
        <taxon>Nitrosomonadaceae</taxon>
        <taxon>Nitrosospira</taxon>
    </lineage>
</organism>
<dbReference type="InterPro" id="IPR050486">
    <property type="entry name" value="Mannose-1P_guanyltransferase"/>
</dbReference>
<protein>
    <submittedName>
        <fullName evidence="2">MurNAc alpha-1-phosphate uridylyltransferase</fullName>
    </submittedName>
</protein>
<dbReference type="NCBIfam" id="NF045761">
    <property type="entry name" value="NAMPUrTaseMurU"/>
    <property type="match status" value="1"/>
</dbReference>
<evidence type="ECO:0000313" key="3">
    <source>
        <dbReference type="Proteomes" id="UP000183107"/>
    </source>
</evidence>
<sequence length="260" mass="28086">MDTPFDVVPFRAMILAAGRGERMRPLTDTLPKPLLRAGGKALIEYHLENLARAGFINVVINHAHLGQMIEAALGDGTRYGVTLHYSHEPVALETAGGIAKALPILEDKPGNTQGTQEECPFLVINADIYCELDFTSLLPVMRQMQSSADTNLAHLVLVDNPVHHPEGDFSLDSDRVTLPGKNNLTFSGIGIYRPSFFKDVAPGSAARLALLLHQAIATGKVGGQYYRGAWVDVGTPERLRLIDLQLSRVAVHPAHGIGGS</sequence>